<evidence type="ECO:0000313" key="2">
    <source>
        <dbReference type="Proteomes" id="UP001162992"/>
    </source>
</evidence>
<reference evidence="2" key="1">
    <citation type="journal article" date="2024" name="Proc. Natl. Acad. Sci. U.S.A.">
        <title>Extraordinary preservation of gene collinearity over three hundred million years revealed in homosporous lycophytes.</title>
        <authorList>
            <person name="Li C."/>
            <person name="Wickell D."/>
            <person name="Kuo L.Y."/>
            <person name="Chen X."/>
            <person name="Nie B."/>
            <person name="Liao X."/>
            <person name="Peng D."/>
            <person name="Ji J."/>
            <person name="Jenkins J."/>
            <person name="Williams M."/>
            <person name="Shu S."/>
            <person name="Plott C."/>
            <person name="Barry K."/>
            <person name="Rajasekar S."/>
            <person name="Grimwood J."/>
            <person name="Han X."/>
            <person name="Sun S."/>
            <person name="Hou Z."/>
            <person name="He W."/>
            <person name="Dai G."/>
            <person name="Sun C."/>
            <person name="Schmutz J."/>
            <person name="Leebens-Mack J.H."/>
            <person name="Li F.W."/>
            <person name="Wang L."/>
        </authorList>
    </citation>
    <scope>NUCLEOTIDE SEQUENCE [LARGE SCALE GENOMIC DNA]</scope>
    <source>
        <strain evidence="2">cv. PW_Plant_1</strain>
    </source>
</reference>
<sequence>MASKGANAWAAMPLSGLGSILLMATLITLGIDIYYQSRSANCQCENQSSAVLLGTNIQSLQDLPGAASGRKFTGYGCAAHVYVQFGAYRGGNRTFAILGLASKPLHSYGRPNFACFWKSAKPTVNSSGLHEGFAKWYLTDWGYGRVYTVVSINCTFDTEMGTDSDGGELILDAFTGDMFGRKERIVALTEKPGDYDASVFDPPYPYDYLYCGSPLYGDLNPQMMKEWLIHHTNLFGPRSHFVFQDAGGIHSGVWKVLEPWIRMGRVTVQNIKQQSQYDSYYFNQFLVLDDCLHRTRFMANWTFFFDVDEYIYVQPPSTLRDILDQYSDSAAHVAFRQFRLSDKLCTSKENSSAAESSKWLMEKLTYHYANSQNHDVKVVLNPRRVYATGVHGAEQSDGSRETFPISLARYYHYHNTITRKGELCQEFLDPNQSANFSVGNDLYTYDGSMIPFAEKSKQLELQLFGAASN</sequence>
<evidence type="ECO:0000313" key="1">
    <source>
        <dbReference type="EMBL" id="KAJ7516049.1"/>
    </source>
</evidence>
<accession>A0ACC2AEQ3</accession>
<proteinExistence type="predicted"/>
<dbReference type="EMBL" id="CM055113">
    <property type="protein sequence ID" value="KAJ7516049.1"/>
    <property type="molecule type" value="Genomic_DNA"/>
</dbReference>
<dbReference type="Proteomes" id="UP001162992">
    <property type="component" value="Chromosome 22"/>
</dbReference>
<gene>
    <name evidence="1" type="ORF">O6H91_22G040300</name>
</gene>
<protein>
    <submittedName>
        <fullName evidence="1">Uncharacterized protein</fullName>
    </submittedName>
</protein>
<name>A0ACC2AEQ3_DIPCM</name>
<keyword evidence="2" id="KW-1185">Reference proteome</keyword>
<comment type="caution">
    <text evidence="1">The sequence shown here is derived from an EMBL/GenBank/DDBJ whole genome shotgun (WGS) entry which is preliminary data.</text>
</comment>
<organism evidence="1 2">
    <name type="scientific">Diphasiastrum complanatum</name>
    <name type="common">Issler's clubmoss</name>
    <name type="synonym">Lycopodium complanatum</name>
    <dbReference type="NCBI Taxonomy" id="34168"/>
    <lineage>
        <taxon>Eukaryota</taxon>
        <taxon>Viridiplantae</taxon>
        <taxon>Streptophyta</taxon>
        <taxon>Embryophyta</taxon>
        <taxon>Tracheophyta</taxon>
        <taxon>Lycopodiopsida</taxon>
        <taxon>Lycopodiales</taxon>
        <taxon>Lycopodiaceae</taxon>
        <taxon>Lycopodioideae</taxon>
        <taxon>Diphasiastrum</taxon>
    </lineage>
</organism>